<feature type="domain" description="DNA methylase N-4/N-6" evidence="5">
    <location>
        <begin position="65"/>
        <end position="98"/>
    </location>
</feature>
<dbReference type="AlphaFoldDB" id="A0A4D8Q0J7"/>
<dbReference type="EMBL" id="CP032331">
    <property type="protein sequence ID" value="QCO03403.1"/>
    <property type="molecule type" value="Genomic_DNA"/>
</dbReference>
<evidence type="ECO:0000256" key="4">
    <source>
        <dbReference type="ARBA" id="ARBA00047942"/>
    </source>
</evidence>
<dbReference type="EC" id="2.1.1.72" evidence="1"/>
<dbReference type="GO" id="GO:0008170">
    <property type="term" value="F:N-methyltransferase activity"/>
    <property type="evidence" value="ECO:0007669"/>
    <property type="project" value="InterPro"/>
</dbReference>
<protein>
    <recommendedName>
        <fullName evidence="1">site-specific DNA-methyltransferase (adenine-specific)</fullName>
        <ecNumber evidence="1">2.1.1.72</ecNumber>
    </recommendedName>
</protein>
<evidence type="ECO:0000256" key="3">
    <source>
        <dbReference type="ARBA" id="ARBA00022679"/>
    </source>
</evidence>
<dbReference type="Pfam" id="PF01555">
    <property type="entry name" value="N6_N4_Mtase"/>
    <property type="match status" value="1"/>
</dbReference>
<dbReference type="InterPro" id="IPR029063">
    <property type="entry name" value="SAM-dependent_MTases_sf"/>
</dbReference>
<dbReference type="GO" id="GO:0003677">
    <property type="term" value="F:DNA binding"/>
    <property type="evidence" value="ECO:0007669"/>
    <property type="project" value="InterPro"/>
</dbReference>
<dbReference type="GO" id="GO:0032259">
    <property type="term" value="P:methylation"/>
    <property type="evidence" value="ECO:0007669"/>
    <property type="project" value="UniProtKB-KW"/>
</dbReference>
<dbReference type="Proteomes" id="UP000298596">
    <property type="component" value="Plasmid p1"/>
</dbReference>
<evidence type="ECO:0000313" key="6">
    <source>
        <dbReference type="EMBL" id="QCO03403.1"/>
    </source>
</evidence>
<geneLocation type="plasmid" evidence="6">
    <name>p1</name>
</geneLocation>
<accession>A0A4D8Q0J7</accession>
<name>A0A4D8Q0J7_AZOBR</name>
<organism evidence="6 7">
    <name type="scientific">Azospirillum brasilense</name>
    <dbReference type="NCBI Taxonomy" id="192"/>
    <lineage>
        <taxon>Bacteria</taxon>
        <taxon>Pseudomonadati</taxon>
        <taxon>Pseudomonadota</taxon>
        <taxon>Alphaproteobacteria</taxon>
        <taxon>Rhodospirillales</taxon>
        <taxon>Azospirillaceae</taxon>
        <taxon>Azospirillum</taxon>
    </lineage>
</organism>
<dbReference type="GO" id="GO:0009007">
    <property type="term" value="F:site-specific DNA-methyltransferase (adenine-specific) activity"/>
    <property type="evidence" value="ECO:0007669"/>
    <property type="project" value="UniProtKB-EC"/>
</dbReference>
<evidence type="ECO:0000313" key="7">
    <source>
        <dbReference type="Proteomes" id="UP000298596"/>
    </source>
</evidence>
<comment type="catalytic activity">
    <reaction evidence="4">
        <text>a 2'-deoxyadenosine in DNA + S-adenosyl-L-methionine = an N(6)-methyl-2'-deoxyadenosine in DNA + S-adenosyl-L-homocysteine + H(+)</text>
        <dbReference type="Rhea" id="RHEA:15197"/>
        <dbReference type="Rhea" id="RHEA-COMP:12418"/>
        <dbReference type="Rhea" id="RHEA-COMP:12419"/>
        <dbReference type="ChEBI" id="CHEBI:15378"/>
        <dbReference type="ChEBI" id="CHEBI:57856"/>
        <dbReference type="ChEBI" id="CHEBI:59789"/>
        <dbReference type="ChEBI" id="CHEBI:90615"/>
        <dbReference type="ChEBI" id="CHEBI:90616"/>
        <dbReference type="EC" id="2.1.1.72"/>
    </reaction>
</comment>
<dbReference type="Gene3D" id="3.40.50.150">
    <property type="entry name" value="Vaccinia Virus protein VP39"/>
    <property type="match status" value="2"/>
</dbReference>
<keyword evidence="3 6" id="KW-0808">Transferase</keyword>
<evidence type="ECO:0000256" key="2">
    <source>
        <dbReference type="ARBA" id="ARBA00022603"/>
    </source>
</evidence>
<reference evidence="6 7" key="1">
    <citation type="submission" date="2018-09" db="EMBL/GenBank/DDBJ databases">
        <title>Whole genome based analysis of evolution and adaptive divergence in Indian and Brazilian strains of Azospirillum brasilense.</title>
        <authorList>
            <person name="Singh C."/>
            <person name="Tripathi A.K."/>
        </authorList>
    </citation>
    <scope>NUCLEOTIDE SEQUENCE [LARGE SCALE GENOMIC DNA]</scope>
    <source>
        <strain evidence="6 7">MTCC4036</strain>
        <plasmid evidence="6 7">p1</plasmid>
    </source>
</reference>
<evidence type="ECO:0000259" key="5">
    <source>
        <dbReference type="Pfam" id="PF01555"/>
    </source>
</evidence>
<dbReference type="InterPro" id="IPR002941">
    <property type="entry name" value="DNA_methylase_N4/N6"/>
</dbReference>
<keyword evidence="2 6" id="KW-0489">Methyltransferase</keyword>
<sequence>MAGSIRVLEGDCRERLRELPDDSVQCCVSSPPYFGLRDYGVDGQIGLEETPEAFVAELVAVFREVLDPFGGAGTTGLVADRLGRDAVLIELNPGYTALSRQRIASDAGLFADITTIPPSSCLAPLAAPSPKD</sequence>
<keyword evidence="6" id="KW-0614">Plasmid</keyword>
<evidence type="ECO:0000256" key="1">
    <source>
        <dbReference type="ARBA" id="ARBA00011900"/>
    </source>
</evidence>
<proteinExistence type="predicted"/>
<gene>
    <name evidence="6" type="ORF">D3867_15115</name>
</gene>
<dbReference type="SUPFAM" id="SSF53335">
    <property type="entry name" value="S-adenosyl-L-methionine-dependent methyltransferases"/>
    <property type="match status" value="1"/>
</dbReference>